<dbReference type="EMBL" id="KZ819321">
    <property type="protein sequence ID" value="PWN24294.1"/>
    <property type="molecule type" value="Genomic_DNA"/>
</dbReference>
<proteinExistence type="predicted"/>
<protein>
    <submittedName>
        <fullName evidence="1">Uncharacterized protein</fullName>
    </submittedName>
</protein>
<sequence>MRTCIGVGVGQTAIRDSQRKSRILHTKDEVNLTHFHVLHLDDLEQLMPSMSDIVLGPTSAERWSRVVVLTRTASEATSSSSSTARVGAPGISVGFLVGAHFVGVCAGTFGCGGGGGGFLLTLT</sequence>
<dbReference type="GeneID" id="37012311"/>
<organism evidence="1 2">
    <name type="scientific">Pseudomicrostroma glucosiphilum</name>
    <dbReference type="NCBI Taxonomy" id="1684307"/>
    <lineage>
        <taxon>Eukaryota</taxon>
        <taxon>Fungi</taxon>
        <taxon>Dikarya</taxon>
        <taxon>Basidiomycota</taxon>
        <taxon>Ustilaginomycotina</taxon>
        <taxon>Exobasidiomycetes</taxon>
        <taxon>Microstromatales</taxon>
        <taxon>Microstromatales incertae sedis</taxon>
        <taxon>Pseudomicrostroma</taxon>
    </lineage>
</organism>
<evidence type="ECO:0000313" key="2">
    <source>
        <dbReference type="Proteomes" id="UP000245942"/>
    </source>
</evidence>
<gene>
    <name evidence="1" type="ORF">BCV69DRAFT_25517</name>
</gene>
<evidence type="ECO:0000313" key="1">
    <source>
        <dbReference type="EMBL" id="PWN24294.1"/>
    </source>
</evidence>
<name>A0A316UHB0_9BASI</name>
<dbReference type="AlphaFoldDB" id="A0A316UHB0"/>
<reference evidence="1 2" key="1">
    <citation type="journal article" date="2018" name="Mol. Biol. Evol.">
        <title>Broad Genomic Sampling Reveals a Smut Pathogenic Ancestry of the Fungal Clade Ustilaginomycotina.</title>
        <authorList>
            <person name="Kijpornyongpan T."/>
            <person name="Mondo S.J."/>
            <person name="Barry K."/>
            <person name="Sandor L."/>
            <person name="Lee J."/>
            <person name="Lipzen A."/>
            <person name="Pangilinan J."/>
            <person name="LaButti K."/>
            <person name="Hainaut M."/>
            <person name="Henrissat B."/>
            <person name="Grigoriev I.V."/>
            <person name="Spatafora J.W."/>
            <person name="Aime M.C."/>
        </authorList>
    </citation>
    <scope>NUCLEOTIDE SEQUENCE [LARGE SCALE GENOMIC DNA]</scope>
    <source>
        <strain evidence="1 2">MCA 4718</strain>
    </source>
</reference>
<keyword evidence="2" id="KW-1185">Reference proteome</keyword>
<dbReference type="Proteomes" id="UP000245942">
    <property type="component" value="Unassembled WGS sequence"/>
</dbReference>
<accession>A0A316UHB0</accession>
<dbReference type="RefSeq" id="XP_025351454.1">
    <property type="nucleotide sequence ID" value="XM_025490577.1"/>
</dbReference>